<dbReference type="OrthoDB" id="9805628at2"/>
<keyword evidence="2" id="KW-1185">Reference proteome</keyword>
<organism evidence="1 2">
    <name type="scientific">Achromobacter aloeverae</name>
    <dbReference type="NCBI Taxonomy" id="1750518"/>
    <lineage>
        <taxon>Bacteria</taxon>
        <taxon>Pseudomonadati</taxon>
        <taxon>Pseudomonadota</taxon>
        <taxon>Betaproteobacteria</taxon>
        <taxon>Burkholderiales</taxon>
        <taxon>Alcaligenaceae</taxon>
        <taxon>Achromobacter</taxon>
    </lineage>
</organism>
<keyword evidence="1" id="KW-0808">Transferase</keyword>
<evidence type="ECO:0000313" key="1">
    <source>
        <dbReference type="EMBL" id="RXN83257.1"/>
    </source>
</evidence>
<reference evidence="1 2" key="1">
    <citation type="journal article" date="2017" name="Int. J. Syst. Evol. Microbiol.">
        <title>Achromobacter aloeverae sp. nov., isolated from the root of Aloe vera (L.) Burm.f.</title>
        <authorList>
            <person name="Kuncharoen N."/>
            <person name="Muramatsu Y."/>
            <person name="Shibata C."/>
            <person name="Kamakura Y."/>
            <person name="Nakagawa Y."/>
            <person name="Tanasupawat S."/>
        </authorList>
    </citation>
    <scope>NUCLEOTIDE SEQUENCE [LARGE SCALE GENOMIC DNA]</scope>
    <source>
        <strain evidence="1 2">AVA-1</strain>
    </source>
</reference>
<keyword evidence="1" id="KW-0032">Aminotransferase</keyword>
<dbReference type="Pfam" id="PF01063">
    <property type="entry name" value="Aminotran_4"/>
    <property type="match status" value="1"/>
</dbReference>
<dbReference type="InterPro" id="IPR043131">
    <property type="entry name" value="BCAT-like_N"/>
</dbReference>
<evidence type="ECO:0000313" key="2">
    <source>
        <dbReference type="Proteomes" id="UP000290849"/>
    </source>
</evidence>
<dbReference type="Gene3D" id="3.20.10.10">
    <property type="entry name" value="D-amino Acid Aminotransferase, subunit A, domain 2"/>
    <property type="match status" value="1"/>
</dbReference>
<sequence length="222" mass="24986">MTDSQPSLIETMRVEPDGRILLLDRHLGRLQVSCAALDRPFHGEALREQVLTAAGKSRTPGAQRVRLLVDADGQATVRATPLPDLPPLPAVRLWPTRLDSREPLLRYKTTRRHWYDAPTAWLAEHPAFFDVLLCNERGELCEGSRSNVYLQLGGKWFTPPIDCGCLPGVQRAELLEGGWVEERLLYEDDFPRARGIRLSNALRGWFDVEWVRTPPADNGDAG</sequence>
<dbReference type="InterPro" id="IPR036038">
    <property type="entry name" value="Aminotransferase-like"/>
</dbReference>
<dbReference type="GO" id="GO:0008483">
    <property type="term" value="F:transaminase activity"/>
    <property type="evidence" value="ECO:0007669"/>
    <property type="project" value="UniProtKB-KW"/>
</dbReference>
<gene>
    <name evidence="1" type="ORF">C7R54_27590</name>
</gene>
<dbReference type="NCBIfam" id="NF005727">
    <property type="entry name" value="PRK07546.1-1"/>
    <property type="match status" value="1"/>
</dbReference>
<dbReference type="EMBL" id="PYAL01000010">
    <property type="protein sequence ID" value="RXN83257.1"/>
    <property type="molecule type" value="Genomic_DNA"/>
</dbReference>
<dbReference type="AlphaFoldDB" id="A0A4Q1HCF3"/>
<dbReference type="Proteomes" id="UP000290849">
    <property type="component" value="Unassembled WGS sequence"/>
</dbReference>
<name>A0A4Q1HCF3_9BURK</name>
<protein>
    <submittedName>
        <fullName evidence="1">Aminotransferase</fullName>
    </submittedName>
</protein>
<proteinExistence type="predicted"/>
<comment type="caution">
    <text evidence="1">The sequence shown here is derived from an EMBL/GenBank/DDBJ whole genome shotgun (WGS) entry which is preliminary data.</text>
</comment>
<accession>A0A4Q1HCF3</accession>
<dbReference type="Gene3D" id="3.30.470.10">
    <property type="match status" value="1"/>
</dbReference>
<dbReference type="SUPFAM" id="SSF56752">
    <property type="entry name" value="D-aminoacid aminotransferase-like PLP-dependent enzymes"/>
    <property type="match status" value="1"/>
</dbReference>
<dbReference type="InterPro" id="IPR001544">
    <property type="entry name" value="Aminotrans_IV"/>
</dbReference>
<dbReference type="InterPro" id="IPR043132">
    <property type="entry name" value="BCAT-like_C"/>
</dbReference>